<evidence type="ECO:0000259" key="6">
    <source>
        <dbReference type="Pfam" id="PF00133"/>
    </source>
</evidence>
<evidence type="ECO:0000256" key="2">
    <source>
        <dbReference type="ARBA" id="ARBA00022741"/>
    </source>
</evidence>
<dbReference type="PANTHER" id="PTHR42765">
    <property type="entry name" value="SOLEUCYL-TRNA SYNTHETASE"/>
    <property type="match status" value="1"/>
</dbReference>
<dbReference type="Pfam" id="PF00133">
    <property type="entry name" value="tRNA-synt_1"/>
    <property type="match status" value="1"/>
</dbReference>
<dbReference type="GO" id="GO:0006428">
    <property type="term" value="P:isoleucyl-tRNA aminoacylation"/>
    <property type="evidence" value="ECO:0007669"/>
    <property type="project" value="TreeGrafter"/>
</dbReference>
<reference evidence="8" key="1">
    <citation type="submission" date="2022-11" db="UniProtKB">
        <authorList>
            <consortium name="WormBaseParasite"/>
        </authorList>
    </citation>
    <scope>IDENTIFICATION</scope>
</reference>
<proteinExistence type="predicted"/>
<evidence type="ECO:0000256" key="4">
    <source>
        <dbReference type="ARBA" id="ARBA00022917"/>
    </source>
</evidence>
<dbReference type="SUPFAM" id="SSF52374">
    <property type="entry name" value="Nucleotidylyl transferase"/>
    <property type="match status" value="1"/>
</dbReference>
<protein>
    <submittedName>
        <fullName evidence="8">Aminoacyl-tRNA synthetase class Ia domain-containing protein</fullName>
    </submittedName>
</protein>
<dbReference type="InterPro" id="IPR014729">
    <property type="entry name" value="Rossmann-like_a/b/a_fold"/>
</dbReference>
<name>A0A915ELL4_9BILA</name>
<keyword evidence="7" id="KW-1185">Reference proteome</keyword>
<accession>A0A915ELL4</accession>
<dbReference type="PANTHER" id="PTHR42765:SF1">
    <property type="entry name" value="ISOLEUCINE--TRNA LIGASE, MITOCHONDRIAL"/>
    <property type="match status" value="1"/>
</dbReference>
<evidence type="ECO:0000313" key="7">
    <source>
        <dbReference type="Proteomes" id="UP000887574"/>
    </source>
</evidence>
<dbReference type="GO" id="GO:0004822">
    <property type="term" value="F:isoleucine-tRNA ligase activity"/>
    <property type="evidence" value="ECO:0007669"/>
    <property type="project" value="TreeGrafter"/>
</dbReference>
<dbReference type="GO" id="GO:0032543">
    <property type="term" value="P:mitochondrial translation"/>
    <property type="evidence" value="ECO:0007669"/>
    <property type="project" value="TreeGrafter"/>
</dbReference>
<keyword evidence="1" id="KW-0436">Ligase</keyword>
<dbReference type="GO" id="GO:0005739">
    <property type="term" value="C:mitochondrion"/>
    <property type="evidence" value="ECO:0007669"/>
    <property type="project" value="TreeGrafter"/>
</dbReference>
<dbReference type="InterPro" id="IPR002300">
    <property type="entry name" value="aa-tRNA-synth_Ia"/>
</dbReference>
<dbReference type="InterPro" id="IPR050081">
    <property type="entry name" value="Ile-tRNA_ligase"/>
</dbReference>
<dbReference type="AlphaFoldDB" id="A0A915ELL4"/>
<dbReference type="WBParaSite" id="jg803">
    <property type="protein sequence ID" value="jg803"/>
    <property type="gene ID" value="jg803"/>
</dbReference>
<dbReference type="Gene3D" id="3.40.50.620">
    <property type="entry name" value="HUPs"/>
    <property type="match status" value="1"/>
</dbReference>
<dbReference type="Proteomes" id="UP000887574">
    <property type="component" value="Unplaced"/>
</dbReference>
<keyword evidence="2" id="KW-0547">Nucleotide-binding</keyword>
<keyword evidence="3" id="KW-0067">ATP-binding</keyword>
<keyword evidence="5" id="KW-0030">Aminoacyl-tRNA synthetase</keyword>
<dbReference type="GO" id="GO:0005524">
    <property type="term" value="F:ATP binding"/>
    <property type="evidence" value="ECO:0007669"/>
    <property type="project" value="UniProtKB-KW"/>
</dbReference>
<evidence type="ECO:0000256" key="3">
    <source>
        <dbReference type="ARBA" id="ARBA00022840"/>
    </source>
</evidence>
<organism evidence="7 8">
    <name type="scientific">Ditylenchus dipsaci</name>
    <dbReference type="NCBI Taxonomy" id="166011"/>
    <lineage>
        <taxon>Eukaryota</taxon>
        <taxon>Metazoa</taxon>
        <taxon>Ecdysozoa</taxon>
        <taxon>Nematoda</taxon>
        <taxon>Chromadorea</taxon>
        <taxon>Rhabditida</taxon>
        <taxon>Tylenchina</taxon>
        <taxon>Tylenchomorpha</taxon>
        <taxon>Sphaerularioidea</taxon>
        <taxon>Anguinidae</taxon>
        <taxon>Anguininae</taxon>
        <taxon>Ditylenchus</taxon>
    </lineage>
</organism>
<evidence type="ECO:0000256" key="5">
    <source>
        <dbReference type="ARBA" id="ARBA00023146"/>
    </source>
</evidence>
<sequence length="95" mass="10920">MATEETRQQQHEILLLARWSSLCKWSITLATDGCRVLFRPGWDCHGLPIELKIKKDDASNSTEPLKIQEKAGEVARSFIQSQMGTFKKWVFQRLG</sequence>
<keyword evidence="4" id="KW-0648">Protein biosynthesis</keyword>
<feature type="domain" description="Aminoacyl-tRNA synthetase class Ia" evidence="6">
    <location>
        <begin position="31"/>
        <end position="95"/>
    </location>
</feature>
<evidence type="ECO:0000313" key="8">
    <source>
        <dbReference type="WBParaSite" id="jg803"/>
    </source>
</evidence>
<evidence type="ECO:0000256" key="1">
    <source>
        <dbReference type="ARBA" id="ARBA00022598"/>
    </source>
</evidence>